<keyword evidence="4 10" id="KW-0808">Transferase</keyword>
<keyword evidence="2 10" id="KW-0963">Cytoplasm</keyword>
<accession>A0A9D9DVH7</accession>
<comment type="subunit">
    <text evidence="9 10">Homodimer. Probably interacts with PlsY.</text>
</comment>
<dbReference type="InterPro" id="IPR003664">
    <property type="entry name" value="FA_synthesis"/>
</dbReference>
<dbReference type="NCBIfam" id="TIGR00182">
    <property type="entry name" value="plsX"/>
    <property type="match status" value="1"/>
</dbReference>
<dbReference type="GO" id="GO:0006633">
    <property type="term" value="P:fatty acid biosynthetic process"/>
    <property type="evidence" value="ECO:0007669"/>
    <property type="project" value="UniProtKB-UniRule"/>
</dbReference>
<evidence type="ECO:0000256" key="6">
    <source>
        <dbReference type="ARBA" id="ARBA00023209"/>
    </source>
</evidence>
<evidence type="ECO:0000256" key="8">
    <source>
        <dbReference type="ARBA" id="ARBA00024069"/>
    </source>
</evidence>
<name>A0A9D9DVH7_9FIRM</name>
<evidence type="ECO:0000256" key="7">
    <source>
        <dbReference type="ARBA" id="ARBA00023264"/>
    </source>
</evidence>
<dbReference type="PANTHER" id="PTHR30100">
    <property type="entry name" value="FATTY ACID/PHOSPHOLIPID SYNTHESIS PROTEIN PLSX"/>
    <property type="match status" value="1"/>
</dbReference>
<comment type="catalytic activity">
    <reaction evidence="1 10">
        <text>a fatty acyl-[ACP] + phosphate = an acyl phosphate + holo-[ACP]</text>
        <dbReference type="Rhea" id="RHEA:42292"/>
        <dbReference type="Rhea" id="RHEA-COMP:9685"/>
        <dbReference type="Rhea" id="RHEA-COMP:14125"/>
        <dbReference type="ChEBI" id="CHEBI:43474"/>
        <dbReference type="ChEBI" id="CHEBI:59918"/>
        <dbReference type="ChEBI" id="CHEBI:64479"/>
        <dbReference type="ChEBI" id="CHEBI:138651"/>
        <dbReference type="EC" id="2.3.1.274"/>
    </reaction>
</comment>
<evidence type="ECO:0000256" key="10">
    <source>
        <dbReference type="HAMAP-Rule" id="MF_00019"/>
    </source>
</evidence>
<evidence type="ECO:0000256" key="3">
    <source>
        <dbReference type="ARBA" id="ARBA00022516"/>
    </source>
</evidence>
<evidence type="ECO:0000313" key="12">
    <source>
        <dbReference type="Proteomes" id="UP000823611"/>
    </source>
</evidence>
<protein>
    <recommendedName>
        <fullName evidence="8 10">Phosphate acyltransferase</fullName>
        <ecNumber evidence="8 10">2.3.1.274</ecNumber>
    </recommendedName>
    <alternativeName>
        <fullName evidence="10">Acyl-ACP phosphotransacylase</fullName>
    </alternativeName>
    <alternativeName>
        <fullName evidence="10">Acyl-[acyl-carrier-protein]--phosphate acyltransferase</fullName>
    </alternativeName>
    <alternativeName>
        <fullName evidence="10">Phosphate-acyl-ACP acyltransferase</fullName>
    </alternativeName>
</protein>
<evidence type="ECO:0000313" key="11">
    <source>
        <dbReference type="EMBL" id="MBO8434441.1"/>
    </source>
</evidence>
<evidence type="ECO:0000256" key="5">
    <source>
        <dbReference type="ARBA" id="ARBA00023098"/>
    </source>
</evidence>
<comment type="pathway">
    <text evidence="10">Lipid metabolism; phospholipid metabolism.</text>
</comment>
<proteinExistence type="inferred from homology"/>
<dbReference type="Gene3D" id="3.40.718.10">
    <property type="entry name" value="Isopropylmalate Dehydrogenase"/>
    <property type="match status" value="1"/>
</dbReference>
<evidence type="ECO:0000256" key="9">
    <source>
        <dbReference type="ARBA" id="ARBA00046608"/>
    </source>
</evidence>
<comment type="similarity">
    <text evidence="10">Belongs to the PlsX family.</text>
</comment>
<dbReference type="HAMAP" id="MF_00019">
    <property type="entry name" value="PlsX"/>
    <property type="match status" value="1"/>
</dbReference>
<evidence type="ECO:0000256" key="4">
    <source>
        <dbReference type="ARBA" id="ARBA00022679"/>
    </source>
</evidence>
<dbReference type="PIRSF" id="PIRSF002465">
    <property type="entry name" value="Phsphlp_syn_PlsX"/>
    <property type="match status" value="1"/>
</dbReference>
<dbReference type="EC" id="2.3.1.274" evidence="8 10"/>
<organism evidence="11 12">
    <name type="scientific">Candidatus Fimicola merdigallinarum</name>
    <dbReference type="NCBI Taxonomy" id="2840819"/>
    <lineage>
        <taxon>Bacteria</taxon>
        <taxon>Bacillati</taxon>
        <taxon>Bacillota</taxon>
        <taxon>Clostridia</taxon>
        <taxon>Lachnospirales</taxon>
        <taxon>Lachnospiraceae</taxon>
        <taxon>Lachnospiraceae incertae sedis</taxon>
        <taxon>Candidatus Fimicola</taxon>
    </lineage>
</organism>
<dbReference type="InterPro" id="IPR012281">
    <property type="entry name" value="Phospholipid_synth_PlsX-like"/>
</dbReference>
<reference evidence="11" key="1">
    <citation type="submission" date="2020-10" db="EMBL/GenBank/DDBJ databases">
        <authorList>
            <person name="Gilroy R."/>
        </authorList>
    </citation>
    <scope>NUCLEOTIDE SEQUENCE</scope>
    <source>
        <strain evidence="11">F6-4510</strain>
    </source>
</reference>
<keyword evidence="7 10" id="KW-1208">Phospholipid metabolism</keyword>
<dbReference type="GO" id="GO:0008654">
    <property type="term" value="P:phospholipid biosynthetic process"/>
    <property type="evidence" value="ECO:0007669"/>
    <property type="project" value="UniProtKB-KW"/>
</dbReference>
<keyword evidence="6 10" id="KW-0594">Phospholipid biosynthesis</keyword>
<evidence type="ECO:0000256" key="1">
    <source>
        <dbReference type="ARBA" id="ARBA00001232"/>
    </source>
</evidence>
<dbReference type="Proteomes" id="UP000823611">
    <property type="component" value="Unassembled WGS sequence"/>
</dbReference>
<dbReference type="GO" id="GO:0043811">
    <property type="term" value="F:phosphate:acyl-[acyl carrier protein] acyltransferase activity"/>
    <property type="evidence" value="ECO:0007669"/>
    <property type="project" value="UniProtKB-UniRule"/>
</dbReference>
<dbReference type="GO" id="GO:0005737">
    <property type="term" value="C:cytoplasm"/>
    <property type="evidence" value="ECO:0007669"/>
    <property type="project" value="UniProtKB-SubCell"/>
</dbReference>
<keyword evidence="5 10" id="KW-0443">Lipid metabolism</keyword>
<comment type="subcellular location">
    <subcellularLocation>
        <location evidence="10">Cytoplasm</location>
    </subcellularLocation>
    <text evidence="10">Associated with the membrane possibly through PlsY.</text>
</comment>
<dbReference type="SUPFAM" id="SSF53659">
    <property type="entry name" value="Isocitrate/Isopropylmalate dehydrogenase-like"/>
    <property type="match status" value="1"/>
</dbReference>
<gene>
    <name evidence="10 11" type="primary">plsX</name>
    <name evidence="11" type="ORF">IAC55_03855</name>
</gene>
<dbReference type="EMBL" id="JADIMX010000077">
    <property type="protein sequence ID" value="MBO8434441.1"/>
    <property type="molecule type" value="Genomic_DNA"/>
</dbReference>
<reference evidence="11" key="2">
    <citation type="journal article" date="2021" name="PeerJ">
        <title>Extensive microbial diversity within the chicken gut microbiome revealed by metagenomics and culture.</title>
        <authorList>
            <person name="Gilroy R."/>
            <person name="Ravi A."/>
            <person name="Getino M."/>
            <person name="Pursley I."/>
            <person name="Horton D.L."/>
            <person name="Alikhan N.F."/>
            <person name="Baker D."/>
            <person name="Gharbi K."/>
            <person name="Hall N."/>
            <person name="Watson M."/>
            <person name="Adriaenssens E.M."/>
            <person name="Foster-Nyarko E."/>
            <person name="Jarju S."/>
            <person name="Secka A."/>
            <person name="Antonio M."/>
            <person name="Oren A."/>
            <person name="Chaudhuri R.R."/>
            <person name="La Ragione R."/>
            <person name="Hildebrand F."/>
            <person name="Pallen M.J."/>
        </authorList>
    </citation>
    <scope>NUCLEOTIDE SEQUENCE</scope>
    <source>
        <strain evidence="11">F6-4510</strain>
    </source>
</reference>
<comment type="function">
    <text evidence="10">Catalyzes the reversible formation of acyl-phosphate (acyl-PO(4)) from acyl-[acyl-carrier-protein] (acyl-ACP). This enzyme utilizes acyl-ACP as fatty acyl donor, but not acyl-CoA.</text>
</comment>
<dbReference type="PANTHER" id="PTHR30100:SF1">
    <property type="entry name" value="PHOSPHATE ACYLTRANSFERASE"/>
    <property type="match status" value="1"/>
</dbReference>
<dbReference type="Pfam" id="PF02504">
    <property type="entry name" value="FA_synthesis"/>
    <property type="match status" value="1"/>
</dbReference>
<keyword evidence="3 10" id="KW-0444">Lipid biosynthesis</keyword>
<sequence length="329" mass="35138">MSRNITVAVDAMGGDNAPFEIVKGAVEAVKDLGVNIKLVGIESAVNDELKKYNYDKSKIEVVHASEVITTEEAPTTAIRRKKDSSMVVGLNLVKNGEADAFVSAGSTGAVLTGATVIVGRIKGIERPALGTCLPTVDGFTFLLDSGANVDCKPKYLEQFAKMGSVYVENVMGIKNPRIGLVNIGAEKEKGNALTKEVYEILENTDINFVGNIEPRDIPFGNADVIVCDGFVGNTILKFAEGLSIGLLKIIKGEITKGMYKIPALALKKPFYNVKSKMDSEEVGGAPFLGLKALVVKAHGSSEAKGIRNAIKQCTIFVENDIVSKIENNL</sequence>
<dbReference type="AlphaFoldDB" id="A0A9D9DVH7"/>
<comment type="caution">
    <text evidence="11">The sequence shown here is derived from an EMBL/GenBank/DDBJ whole genome shotgun (WGS) entry which is preliminary data.</text>
</comment>
<keyword evidence="11" id="KW-0012">Acyltransferase</keyword>
<evidence type="ECO:0000256" key="2">
    <source>
        <dbReference type="ARBA" id="ARBA00022490"/>
    </source>
</evidence>